<organism evidence="2 3">
    <name type="scientific">Corynebacterium aquatimens</name>
    <dbReference type="NCBI Taxonomy" id="1190508"/>
    <lineage>
        <taxon>Bacteria</taxon>
        <taxon>Bacillati</taxon>
        <taxon>Actinomycetota</taxon>
        <taxon>Actinomycetes</taxon>
        <taxon>Mycobacteriales</taxon>
        <taxon>Corynebacteriaceae</taxon>
        <taxon>Corynebacterium</taxon>
    </lineage>
</organism>
<evidence type="ECO:0000313" key="3">
    <source>
        <dbReference type="Proteomes" id="UP000658613"/>
    </source>
</evidence>
<dbReference type="InterPro" id="IPR001226">
    <property type="entry name" value="Flavodoxin_CS"/>
</dbReference>
<gene>
    <name evidence="2" type="ORF">IW254_001714</name>
</gene>
<accession>A0A931GUG3</accession>
<comment type="caution">
    <text evidence="2">The sequence shown here is derived from an EMBL/GenBank/DDBJ whole genome shotgun (WGS) entry which is preliminary data.</text>
</comment>
<sequence length="178" mass="19650">MQPQTTSIFYTSYYGSTQRYAEALAEQIGVTAVELPDPATVTADGGPIVILSPIHGPSHPGARFVKELGEEVVDKRKLCLATVGMTLDEVAVEQDAARDLLGKRADRVARFYLPGRLNYPELTPSHRNVMRAMVTMLKLKPGKTANERMMIDSYGKDVDRVDLGRLDEIVEWLAESDG</sequence>
<evidence type="ECO:0000313" key="2">
    <source>
        <dbReference type="EMBL" id="MBG6122745.1"/>
    </source>
</evidence>
<dbReference type="GO" id="GO:0009055">
    <property type="term" value="F:electron transfer activity"/>
    <property type="evidence" value="ECO:0007669"/>
    <property type="project" value="InterPro"/>
</dbReference>
<dbReference type="AlphaFoldDB" id="A0A931GUG3"/>
<dbReference type="InterPro" id="IPR029039">
    <property type="entry name" value="Flavoprotein-like_sf"/>
</dbReference>
<dbReference type="EMBL" id="JADOUE010000001">
    <property type="protein sequence ID" value="MBG6122745.1"/>
    <property type="molecule type" value="Genomic_DNA"/>
</dbReference>
<protein>
    <submittedName>
        <fullName evidence="2">Menaquinone-dependent protoporphyrinogen IX oxidase</fullName>
    </submittedName>
</protein>
<dbReference type="SUPFAM" id="SSF52218">
    <property type="entry name" value="Flavoproteins"/>
    <property type="match status" value="1"/>
</dbReference>
<dbReference type="Gene3D" id="3.40.50.360">
    <property type="match status" value="1"/>
</dbReference>
<dbReference type="PROSITE" id="PS00201">
    <property type="entry name" value="FLAVODOXIN"/>
    <property type="match status" value="1"/>
</dbReference>
<dbReference type="RefSeq" id="WP_196825086.1">
    <property type="nucleotide sequence ID" value="NZ_CP046980.1"/>
</dbReference>
<dbReference type="GO" id="GO:0010181">
    <property type="term" value="F:FMN binding"/>
    <property type="evidence" value="ECO:0007669"/>
    <property type="project" value="InterPro"/>
</dbReference>
<dbReference type="Proteomes" id="UP000658613">
    <property type="component" value="Unassembled WGS sequence"/>
</dbReference>
<dbReference type="InterPro" id="IPR026816">
    <property type="entry name" value="Flavodoxin_dom"/>
</dbReference>
<feature type="domain" description="Flavodoxin" evidence="1">
    <location>
        <begin position="8"/>
        <end position="138"/>
    </location>
</feature>
<keyword evidence="3" id="KW-1185">Reference proteome</keyword>
<name>A0A931GUG3_9CORY</name>
<dbReference type="Pfam" id="PF12724">
    <property type="entry name" value="Flavodoxin_5"/>
    <property type="match status" value="1"/>
</dbReference>
<reference evidence="2" key="1">
    <citation type="submission" date="2020-11" db="EMBL/GenBank/DDBJ databases">
        <title>Sequencing the genomes of 1000 actinobacteria strains.</title>
        <authorList>
            <person name="Klenk H.-P."/>
        </authorList>
    </citation>
    <scope>NUCLEOTIDE SEQUENCE</scope>
    <source>
        <strain evidence="2">DSM 45632</strain>
    </source>
</reference>
<proteinExistence type="predicted"/>
<evidence type="ECO:0000259" key="1">
    <source>
        <dbReference type="Pfam" id="PF12724"/>
    </source>
</evidence>